<gene>
    <name evidence="6" type="primary">fprA</name>
    <name evidence="6" type="ORF">PAECIP111892_02048</name>
</gene>
<reference evidence="6" key="1">
    <citation type="submission" date="2022-01" db="EMBL/GenBank/DDBJ databases">
        <authorList>
            <person name="Criscuolo A."/>
        </authorList>
    </citation>
    <scope>NUCLEOTIDE SEQUENCE</scope>
    <source>
        <strain evidence="6">CIP111892</strain>
    </source>
</reference>
<dbReference type="Gene3D" id="3.40.50.360">
    <property type="match status" value="1"/>
</dbReference>
<dbReference type="CDD" id="cd07709">
    <property type="entry name" value="flavodiiron_proteins_MBL-fold"/>
    <property type="match status" value="1"/>
</dbReference>
<dbReference type="PIRSF" id="PIRSF005243">
    <property type="entry name" value="ROO"/>
    <property type="match status" value="1"/>
</dbReference>
<dbReference type="Gene3D" id="3.60.15.10">
    <property type="entry name" value="Ribonuclease Z/Hydroxyacylglutathione hydrolase-like"/>
    <property type="match status" value="1"/>
</dbReference>
<dbReference type="Proteomes" id="UP000838324">
    <property type="component" value="Unassembled WGS sequence"/>
</dbReference>
<comment type="catalytic activity">
    <reaction evidence="4">
        <text>3',5'-cyclic UMP + H2O = UMP + H(+)</text>
        <dbReference type="Rhea" id="RHEA:70575"/>
        <dbReference type="ChEBI" id="CHEBI:15377"/>
        <dbReference type="ChEBI" id="CHEBI:15378"/>
        <dbReference type="ChEBI" id="CHEBI:57865"/>
        <dbReference type="ChEBI" id="CHEBI:184387"/>
    </reaction>
    <physiologicalReaction direction="left-to-right" evidence="4">
        <dbReference type="Rhea" id="RHEA:70576"/>
    </physiologicalReaction>
</comment>
<dbReference type="InterPro" id="IPR045761">
    <property type="entry name" value="ODP_dom"/>
</dbReference>
<dbReference type="SUPFAM" id="SSF52218">
    <property type="entry name" value="Flavoproteins"/>
    <property type="match status" value="1"/>
</dbReference>
<comment type="function">
    <text evidence="3">Counteracts the endogenous Pycsar antiviral defense system. Phosphodiesterase that enables metal-dependent hydrolysis of host cyclic nucleotide Pycsar defense signals such as cCMP and cUMP.</text>
</comment>
<protein>
    <submittedName>
        <fullName evidence="6">Nitric oxide reductase</fullName>
        <ecNumber evidence="6">1.-.-.-</ecNumber>
    </submittedName>
</protein>
<evidence type="ECO:0000313" key="6">
    <source>
        <dbReference type="EMBL" id="CAH1195481.1"/>
    </source>
</evidence>
<dbReference type="Pfam" id="PF19583">
    <property type="entry name" value="ODP"/>
    <property type="match status" value="1"/>
</dbReference>
<dbReference type="PROSITE" id="PS50902">
    <property type="entry name" value="FLAVODOXIN_LIKE"/>
    <property type="match status" value="1"/>
</dbReference>
<evidence type="ECO:0000256" key="1">
    <source>
        <dbReference type="ARBA" id="ARBA00007121"/>
    </source>
</evidence>
<organism evidence="6 7">
    <name type="scientific">Paenibacillus auburnensis</name>
    <dbReference type="NCBI Taxonomy" id="2905649"/>
    <lineage>
        <taxon>Bacteria</taxon>
        <taxon>Bacillati</taxon>
        <taxon>Bacillota</taxon>
        <taxon>Bacilli</taxon>
        <taxon>Bacillales</taxon>
        <taxon>Paenibacillaceae</taxon>
        <taxon>Paenibacillus</taxon>
    </lineage>
</organism>
<comment type="similarity">
    <text evidence="1">In the N-terminal section; belongs to the zinc metallo-hydrolase group 3 family.</text>
</comment>
<dbReference type="PANTHER" id="PTHR43717">
    <property type="entry name" value="ANAEROBIC NITRIC OXIDE REDUCTASE FLAVORUBREDOXIN"/>
    <property type="match status" value="1"/>
</dbReference>
<dbReference type="InterPro" id="IPR036866">
    <property type="entry name" value="RibonucZ/Hydroxyglut_hydro"/>
</dbReference>
<dbReference type="InterPro" id="IPR001279">
    <property type="entry name" value="Metallo-B-lactamas"/>
</dbReference>
<feature type="domain" description="Flavodoxin-like" evidence="5">
    <location>
        <begin position="266"/>
        <end position="422"/>
    </location>
</feature>
<comment type="caution">
    <text evidence="6">The sequence shown here is derived from an EMBL/GenBank/DDBJ whole genome shotgun (WGS) entry which is preliminary data.</text>
</comment>
<accession>A0ABN8G3S7</accession>
<proteinExistence type="inferred from homology"/>
<evidence type="ECO:0000256" key="4">
    <source>
        <dbReference type="ARBA" id="ARBA00048505"/>
    </source>
</evidence>
<dbReference type="EMBL" id="CAKMMG010000001">
    <property type="protein sequence ID" value="CAH1195481.1"/>
    <property type="molecule type" value="Genomic_DNA"/>
</dbReference>
<evidence type="ECO:0000256" key="2">
    <source>
        <dbReference type="ARBA" id="ARBA00034221"/>
    </source>
</evidence>
<dbReference type="InterPro" id="IPR016440">
    <property type="entry name" value="Rubredoxin-O_OxRdtase"/>
</dbReference>
<dbReference type="PANTHER" id="PTHR43717:SF1">
    <property type="entry name" value="ANAEROBIC NITRIC OXIDE REDUCTASE FLAVORUBREDOXIN"/>
    <property type="match status" value="1"/>
</dbReference>
<dbReference type="SUPFAM" id="SSF56281">
    <property type="entry name" value="Metallo-hydrolase/oxidoreductase"/>
    <property type="match status" value="1"/>
</dbReference>
<keyword evidence="6" id="KW-0560">Oxidoreductase</keyword>
<evidence type="ECO:0000256" key="3">
    <source>
        <dbReference type="ARBA" id="ARBA00034301"/>
    </source>
</evidence>
<dbReference type="EC" id="1.-.-.-" evidence="6"/>
<dbReference type="SMART" id="SM00849">
    <property type="entry name" value="Lactamase_B"/>
    <property type="match status" value="1"/>
</dbReference>
<dbReference type="GO" id="GO:0016491">
    <property type="term" value="F:oxidoreductase activity"/>
    <property type="evidence" value="ECO:0007669"/>
    <property type="project" value="UniProtKB-KW"/>
</dbReference>
<keyword evidence="7" id="KW-1185">Reference proteome</keyword>
<dbReference type="Pfam" id="PF00258">
    <property type="entry name" value="Flavodoxin_1"/>
    <property type="match status" value="1"/>
</dbReference>
<name>A0ABN8G3S7_9BACL</name>
<evidence type="ECO:0000259" key="5">
    <source>
        <dbReference type="PROSITE" id="PS50902"/>
    </source>
</evidence>
<evidence type="ECO:0000313" key="7">
    <source>
        <dbReference type="Proteomes" id="UP000838324"/>
    </source>
</evidence>
<comment type="catalytic activity">
    <reaction evidence="2">
        <text>3',5'-cyclic CMP + H2O = CMP + H(+)</text>
        <dbReference type="Rhea" id="RHEA:72675"/>
        <dbReference type="ChEBI" id="CHEBI:15377"/>
        <dbReference type="ChEBI" id="CHEBI:15378"/>
        <dbReference type="ChEBI" id="CHEBI:58003"/>
        <dbReference type="ChEBI" id="CHEBI:60377"/>
    </reaction>
    <physiologicalReaction direction="left-to-right" evidence="2">
        <dbReference type="Rhea" id="RHEA:72676"/>
    </physiologicalReaction>
</comment>
<sequence>MRLLINIINQEGKQMNNTEIKIAKDTYWVGKIDNREVPFHRLVLSKGTTYNSYLLKTGKPTVIDTVDMEFGREYADQMEKLIDPLDISYIVINHTEPDHSGGLAALASRAANATIVCTEIAVPELQEMYKLHARNFLVVKDGDTLDIGGKTLLFKETPYLHTAETMITYCVEDKILFPCDIFSTHVAVGKLFSDEAGFDITEDFKGYYNAIIHPHRRYVRTLIEAVKDLEIEMIAPSHGFIIREDVRKYIDLYAELSRETTQGKKAAIVYTTLKNNTKKMAGILQNTLQANGIETAVWDAEKSGMSEILDSIAAADAVFIGSSTRYADMIGNLEPLLKELQQMNLEGKLAAAFGSYGWSGEAIEVIQDYLNGTNMTVQSTSEVIKSTGMTHVEFPIRVRFSPKDTDKTQKIKNAADFVSDLLLSSF</sequence>
<dbReference type="InterPro" id="IPR029039">
    <property type="entry name" value="Flavoprotein-like_sf"/>
</dbReference>
<dbReference type="InterPro" id="IPR008254">
    <property type="entry name" value="Flavodoxin/NO_synth"/>
</dbReference>